<dbReference type="PRINTS" id="PR01435">
    <property type="entry name" value="NPOXDRDTASE5"/>
</dbReference>
<evidence type="ECO:0000313" key="10">
    <source>
        <dbReference type="EMBL" id="MBD8498216.1"/>
    </source>
</evidence>
<feature type="transmembrane region" description="Helical" evidence="7">
    <location>
        <begin position="259"/>
        <end position="277"/>
    </location>
</feature>
<accession>A0ABR9AZ53</accession>
<dbReference type="PANTHER" id="PTHR42829:SF2">
    <property type="entry name" value="NADH-UBIQUINONE OXIDOREDUCTASE CHAIN 5"/>
    <property type="match status" value="1"/>
</dbReference>
<dbReference type="InterPro" id="IPR001516">
    <property type="entry name" value="Proton_antipo_N"/>
</dbReference>
<feature type="transmembrane region" description="Helical" evidence="7">
    <location>
        <begin position="142"/>
        <end position="161"/>
    </location>
</feature>
<sequence length="633" mass="69229">MESVYAQYVWAVPIAPLLAFLVLTLMRCVVKGSAAFIGVGSSLIACVLSILILLERLSASTNVYTVNVEWLSFGAVHFELGYELTNLNALMLVIVTVVSTLVNLYAKGYMADDERQTVFFAYIGLFTFSMLGLVISPNLLQLYIFWELVGVCSFLLIGFWYERPAARAAAKKAFIMTRIGDVGLLIAILILFWHMPNHALDFQSIGQVFASVDTMSQYGISAGLATWIASLIFLGAIGKSGQFPLHTWLPDAMEGPTPISALIHAATMVAAGVYLVARTFDIFQLSQTAMLIVASVGGFTAIFAATIAIAQRDMKRILAYSTVSQLGYMMLALGLGAVTAGIFHLFTHAFFKALLFLGAGSVIHAVHTQNIFQINGRGRSMKITAWTFAIGALALSGVPPLSGFWSKDAILSAAWESNKLLFAIGVVAAFLTAFYMSRLFFIVFTRAKRVHTEGTDSPIHESPAVMTIPLVVLAVLAVVAGFVYTPFYSGFETWITGVAASDHTNVIVIIVSTIVALSGIGLGYFIYGPNGVREDRWSNVIKPLYHLVERKYYVDELYKLFAVYPLKVLGKVLDVFDRYIIDGIVRYTASCTVQFGKLFTRIQNGQLQSYGLLSLYGFSALLLLLLLLGKGLW</sequence>
<evidence type="ECO:0000313" key="11">
    <source>
        <dbReference type="Proteomes" id="UP000634529"/>
    </source>
</evidence>
<feature type="transmembrane region" description="Helical" evidence="7">
    <location>
        <begin position="507"/>
        <end position="527"/>
    </location>
</feature>
<feature type="transmembrane region" description="Helical" evidence="7">
    <location>
        <begin position="173"/>
        <end position="195"/>
    </location>
</feature>
<dbReference type="PANTHER" id="PTHR42829">
    <property type="entry name" value="NADH-UBIQUINONE OXIDOREDUCTASE CHAIN 5"/>
    <property type="match status" value="1"/>
</dbReference>
<feature type="transmembrane region" description="Helical" evidence="7">
    <location>
        <begin position="421"/>
        <end position="444"/>
    </location>
</feature>
<feature type="transmembrane region" description="Helical" evidence="7">
    <location>
        <begin position="289"/>
        <end position="310"/>
    </location>
</feature>
<feature type="transmembrane region" description="Helical" evidence="7">
    <location>
        <begin position="118"/>
        <end position="136"/>
    </location>
</feature>
<evidence type="ECO:0000259" key="8">
    <source>
        <dbReference type="Pfam" id="PF00361"/>
    </source>
</evidence>
<comment type="similarity">
    <text evidence="2">Belongs to the CPA3 antiporters (TC 2.A.63) subunit A family.</text>
</comment>
<feature type="transmembrane region" description="Helical" evidence="7">
    <location>
        <begin position="33"/>
        <end position="54"/>
    </location>
</feature>
<evidence type="ECO:0000256" key="2">
    <source>
        <dbReference type="ARBA" id="ARBA00008483"/>
    </source>
</evidence>
<feature type="transmembrane region" description="Helical" evidence="7">
    <location>
        <begin position="6"/>
        <end position="26"/>
    </location>
</feature>
<keyword evidence="4 7" id="KW-1133">Transmembrane helix</keyword>
<dbReference type="Proteomes" id="UP000634529">
    <property type="component" value="Unassembled WGS sequence"/>
</dbReference>
<comment type="caution">
    <text evidence="10">The sequence shown here is derived from an EMBL/GenBank/DDBJ whole genome shotgun (WGS) entry which is preliminary data.</text>
</comment>
<proteinExistence type="inferred from homology"/>
<dbReference type="Gene3D" id="1.20.5.2700">
    <property type="match status" value="1"/>
</dbReference>
<evidence type="ECO:0000256" key="6">
    <source>
        <dbReference type="RuleBase" id="RU000320"/>
    </source>
</evidence>
<dbReference type="NCBIfam" id="TIGR01974">
    <property type="entry name" value="NDH_I_L"/>
    <property type="match status" value="1"/>
</dbReference>
<comment type="subcellular location">
    <subcellularLocation>
        <location evidence="1">Cell membrane</location>
        <topology evidence="1">Multi-pass membrane protein</topology>
    </subcellularLocation>
    <subcellularLocation>
        <location evidence="6">Membrane</location>
        <topology evidence="6">Multi-pass membrane protein</topology>
    </subcellularLocation>
</comment>
<evidence type="ECO:0000256" key="5">
    <source>
        <dbReference type="ARBA" id="ARBA00023136"/>
    </source>
</evidence>
<dbReference type="InterPro" id="IPR003945">
    <property type="entry name" value="NU5C-like"/>
</dbReference>
<dbReference type="Pfam" id="PF00361">
    <property type="entry name" value="Proton_antipo_M"/>
    <property type="match status" value="1"/>
</dbReference>
<keyword evidence="5 7" id="KW-0472">Membrane</keyword>
<evidence type="ECO:0000259" key="9">
    <source>
        <dbReference type="Pfam" id="PF00662"/>
    </source>
</evidence>
<dbReference type="RefSeq" id="WP_192024583.1">
    <property type="nucleotide sequence ID" value="NZ_JACYTN010000003.1"/>
</dbReference>
<evidence type="ECO:0000256" key="4">
    <source>
        <dbReference type="ARBA" id="ARBA00022989"/>
    </source>
</evidence>
<evidence type="ECO:0000256" key="1">
    <source>
        <dbReference type="ARBA" id="ARBA00004651"/>
    </source>
</evidence>
<feature type="domain" description="NADH-Ubiquinone oxidoreductase (complex I) chain 5 N-terminal" evidence="9">
    <location>
        <begin position="70"/>
        <end position="120"/>
    </location>
</feature>
<name>A0ABR9AZ53_9BACL</name>
<dbReference type="NCBIfam" id="NF005141">
    <property type="entry name" value="PRK06590.1"/>
    <property type="match status" value="1"/>
</dbReference>
<dbReference type="PRINTS" id="PR01434">
    <property type="entry name" value="NADHDHGNASE5"/>
</dbReference>
<organism evidence="10 11">
    <name type="scientific">Paenibacillus arenosi</name>
    <dbReference type="NCBI Taxonomy" id="2774142"/>
    <lineage>
        <taxon>Bacteria</taxon>
        <taxon>Bacillati</taxon>
        <taxon>Bacillota</taxon>
        <taxon>Bacilli</taxon>
        <taxon>Bacillales</taxon>
        <taxon>Paenibacillaceae</taxon>
        <taxon>Paenibacillus</taxon>
    </lineage>
</organism>
<feature type="transmembrane region" description="Helical" evidence="7">
    <location>
        <begin position="383"/>
        <end position="401"/>
    </location>
</feature>
<reference evidence="10 11" key="1">
    <citation type="submission" date="2020-09" db="EMBL/GenBank/DDBJ databases">
        <title>Paenibacillus sp. CAU 1523 isolated from sand of Haeundae Beach.</title>
        <authorList>
            <person name="Kim W."/>
        </authorList>
    </citation>
    <scope>NUCLEOTIDE SEQUENCE [LARGE SCALE GENOMIC DNA]</scope>
    <source>
        <strain evidence="10 11">CAU 1523</strain>
    </source>
</reference>
<dbReference type="EMBL" id="JACYTN010000003">
    <property type="protein sequence ID" value="MBD8498216.1"/>
    <property type="molecule type" value="Genomic_DNA"/>
</dbReference>
<feature type="transmembrane region" description="Helical" evidence="7">
    <location>
        <begin position="349"/>
        <end position="371"/>
    </location>
</feature>
<dbReference type="InterPro" id="IPR018393">
    <property type="entry name" value="NADHpl_OxRdtase_5_subgr"/>
</dbReference>
<feature type="transmembrane region" description="Helical" evidence="7">
    <location>
        <begin position="215"/>
        <end position="238"/>
    </location>
</feature>
<protein>
    <submittedName>
        <fullName evidence="10">NADH-quinone oxidoreductase subunit L</fullName>
    </submittedName>
</protein>
<keyword evidence="11" id="KW-1185">Reference proteome</keyword>
<feature type="transmembrane region" description="Helical" evidence="7">
    <location>
        <begin position="610"/>
        <end position="629"/>
    </location>
</feature>
<evidence type="ECO:0000256" key="7">
    <source>
        <dbReference type="SAM" id="Phobius"/>
    </source>
</evidence>
<dbReference type="Pfam" id="PF00662">
    <property type="entry name" value="Proton_antipo_N"/>
    <property type="match status" value="1"/>
</dbReference>
<evidence type="ECO:0000256" key="3">
    <source>
        <dbReference type="ARBA" id="ARBA00022692"/>
    </source>
</evidence>
<keyword evidence="3 6" id="KW-0812">Transmembrane</keyword>
<feature type="transmembrane region" description="Helical" evidence="7">
    <location>
        <begin position="87"/>
        <end position="106"/>
    </location>
</feature>
<gene>
    <name evidence="10" type="primary">nuoL</name>
    <name evidence="10" type="ORF">IFO66_07825</name>
</gene>
<feature type="transmembrane region" description="Helical" evidence="7">
    <location>
        <begin position="317"/>
        <end position="343"/>
    </location>
</feature>
<dbReference type="InterPro" id="IPR001750">
    <property type="entry name" value="ND/Mrp_TM"/>
</dbReference>
<feature type="transmembrane region" description="Helical" evidence="7">
    <location>
        <begin position="465"/>
        <end position="487"/>
    </location>
</feature>
<feature type="domain" description="NADH:quinone oxidoreductase/Mrp antiporter transmembrane" evidence="8">
    <location>
        <begin position="136"/>
        <end position="432"/>
    </location>
</feature>